<name>A0ABP0U5T2_9BRYO</name>
<dbReference type="PANTHER" id="PTHR44145:SF3">
    <property type="entry name" value="DNAJ HOMOLOG SUBFAMILY A MEMBER 3, MITOCHONDRIAL"/>
    <property type="match status" value="1"/>
</dbReference>
<gene>
    <name evidence="4" type="ORF">CSSPTR1EN2_LOCUS10472</name>
</gene>
<evidence type="ECO:0000256" key="2">
    <source>
        <dbReference type="SAM" id="Phobius"/>
    </source>
</evidence>
<dbReference type="PANTHER" id="PTHR44145">
    <property type="entry name" value="DNAJ HOMOLOG SUBFAMILY A MEMBER 3, MITOCHONDRIAL"/>
    <property type="match status" value="1"/>
</dbReference>
<proteinExistence type="predicted"/>
<feature type="transmembrane region" description="Helical" evidence="2">
    <location>
        <begin position="317"/>
        <end position="345"/>
    </location>
</feature>
<feature type="domain" description="J" evidence="3">
    <location>
        <begin position="146"/>
        <end position="210"/>
    </location>
</feature>
<dbReference type="InterPro" id="IPR036869">
    <property type="entry name" value="J_dom_sf"/>
</dbReference>
<dbReference type="Proteomes" id="UP001497512">
    <property type="component" value="Chromosome 18"/>
</dbReference>
<evidence type="ECO:0000256" key="1">
    <source>
        <dbReference type="ARBA" id="ARBA00023186"/>
    </source>
</evidence>
<keyword evidence="1" id="KW-0143">Chaperone</keyword>
<keyword evidence="2" id="KW-0812">Transmembrane</keyword>
<organism evidence="4 5">
    <name type="scientific">Sphagnum troendelagicum</name>
    <dbReference type="NCBI Taxonomy" id="128251"/>
    <lineage>
        <taxon>Eukaryota</taxon>
        <taxon>Viridiplantae</taxon>
        <taxon>Streptophyta</taxon>
        <taxon>Embryophyta</taxon>
        <taxon>Bryophyta</taxon>
        <taxon>Sphagnophytina</taxon>
        <taxon>Sphagnopsida</taxon>
        <taxon>Sphagnales</taxon>
        <taxon>Sphagnaceae</taxon>
        <taxon>Sphagnum</taxon>
    </lineage>
</organism>
<reference evidence="4" key="1">
    <citation type="submission" date="2024-02" db="EMBL/GenBank/DDBJ databases">
        <authorList>
            <consortium name="ELIXIR-Norway"/>
            <consortium name="Elixir Norway"/>
        </authorList>
    </citation>
    <scope>NUCLEOTIDE SEQUENCE</scope>
</reference>
<keyword evidence="5" id="KW-1185">Reference proteome</keyword>
<feature type="transmembrane region" description="Helical" evidence="2">
    <location>
        <begin position="357"/>
        <end position="378"/>
    </location>
</feature>
<accession>A0ABP0U5T2</accession>
<dbReference type="Gene3D" id="1.10.287.110">
    <property type="entry name" value="DnaJ domain"/>
    <property type="match status" value="1"/>
</dbReference>
<dbReference type="SUPFAM" id="SSF46565">
    <property type="entry name" value="Chaperone J-domain"/>
    <property type="match status" value="1"/>
</dbReference>
<evidence type="ECO:0000313" key="5">
    <source>
        <dbReference type="Proteomes" id="UP001497512"/>
    </source>
</evidence>
<dbReference type="InterPro" id="IPR018253">
    <property type="entry name" value="DnaJ_domain_CS"/>
</dbReference>
<dbReference type="PROSITE" id="PS50076">
    <property type="entry name" value="DNAJ_2"/>
    <property type="match status" value="1"/>
</dbReference>
<protein>
    <recommendedName>
        <fullName evidence="3">J domain-containing protein</fullName>
    </recommendedName>
</protein>
<dbReference type="InterPro" id="IPR001623">
    <property type="entry name" value="DnaJ_domain"/>
</dbReference>
<dbReference type="PROSITE" id="PS00636">
    <property type="entry name" value="DNAJ_1"/>
    <property type="match status" value="1"/>
</dbReference>
<sequence length="428" mass="47733">MEVASRAAISRWNLFSRPLSFLHPEDVQIRRHGVATQLPFGMHMTTTSSVIASSDSVGTSSQSDILLRAGPKFGVLSNSADFRVHEECPRYGAFRNRIIWENQKAFGDCFKERHLGSFRVMNLAGRGGGGGTRGSSKKGTEDISKDYYRVLGLCRHATAPAIKTAYRQLARQYHPDVNKDSDADNKFKSIRLAYEVLSNEASRKTYDNVLRDQADVLRQKHVVQQRDIRNKRYSRARSGHHDNMRNYSRVTYSAVDGDYSGFTMTYDDFSRGPGAAGFRQKDLDLDEDVISKHSKQGTNCPKDLRIEWEKVSREVVLFVWVISALWHALGAQTALSLLVGVISLWRNFAPGYRVASAVAWLVGGEKGLGLAVAIAVTMRIFGKVYHMAAATLVLALWLGGEFLKAIPLPQGAILVMAYKCICLQSSYE</sequence>
<dbReference type="CDD" id="cd06257">
    <property type="entry name" value="DnaJ"/>
    <property type="match status" value="1"/>
</dbReference>
<dbReference type="PRINTS" id="PR00625">
    <property type="entry name" value="JDOMAIN"/>
</dbReference>
<dbReference type="SMART" id="SM00271">
    <property type="entry name" value="DnaJ"/>
    <property type="match status" value="1"/>
</dbReference>
<keyword evidence="2" id="KW-1133">Transmembrane helix</keyword>
<keyword evidence="2" id="KW-0472">Membrane</keyword>
<dbReference type="InterPro" id="IPR051938">
    <property type="entry name" value="Apopto_cytoskel_mod"/>
</dbReference>
<evidence type="ECO:0000313" key="4">
    <source>
        <dbReference type="EMBL" id="CAK9211063.1"/>
    </source>
</evidence>
<feature type="transmembrane region" description="Helical" evidence="2">
    <location>
        <begin position="384"/>
        <end position="403"/>
    </location>
</feature>
<evidence type="ECO:0000259" key="3">
    <source>
        <dbReference type="PROSITE" id="PS50076"/>
    </source>
</evidence>
<dbReference type="EMBL" id="OZ019910">
    <property type="protein sequence ID" value="CAK9211063.1"/>
    <property type="molecule type" value="Genomic_DNA"/>
</dbReference>
<dbReference type="Pfam" id="PF00226">
    <property type="entry name" value="DnaJ"/>
    <property type="match status" value="1"/>
</dbReference>